<name>A0A1B9F7S2_9BACT</name>
<dbReference type="PANTHER" id="PTHR40266">
    <property type="entry name" value="TOXIN HIGB-1"/>
    <property type="match status" value="1"/>
</dbReference>
<proteinExistence type="predicted"/>
<dbReference type="SUPFAM" id="SSF143011">
    <property type="entry name" value="RelE-like"/>
    <property type="match status" value="1"/>
</dbReference>
<dbReference type="Pfam" id="PF05015">
    <property type="entry name" value="HigB-like_toxin"/>
    <property type="match status" value="1"/>
</dbReference>
<dbReference type="InterPro" id="IPR035093">
    <property type="entry name" value="RelE/ParE_toxin_dom_sf"/>
</dbReference>
<dbReference type="OrthoDB" id="9801102at2"/>
<dbReference type="PATRIC" id="fig|1156395.6.peg.455"/>
<gene>
    <name evidence="1" type="ORF">DBT_0451</name>
</gene>
<evidence type="ECO:0000313" key="1">
    <source>
        <dbReference type="EMBL" id="OCC15989.1"/>
    </source>
</evidence>
<protein>
    <submittedName>
        <fullName evidence="1">HigB toxin protein</fullName>
    </submittedName>
</protein>
<dbReference type="EMBL" id="MAGO01000002">
    <property type="protein sequence ID" value="OCC15989.1"/>
    <property type="molecule type" value="Genomic_DNA"/>
</dbReference>
<dbReference type="Gene3D" id="3.30.2310.20">
    <property type="entry name" value="RelE-like"/>
    <property type="match status" value="1"/>
</dbReference>
<dbReference type="PANTHER" id="PTHR40266:SF2">
    <property type="entry name" value="TOXIN HIGB-1"/>
    <property type="match status" value="1"/>
</dbReference>
<comment type="caution">
    <text evidence="1">The sequence shown here is derived from an EMBL/GenBank/DDBJ whole genome shotgun (WGS) entry which is preliminary data.</text>
</comment>
<reference evidence="1 2" key="1">
    <citation type="submission" date="2016-06" db="EMBL/GenBank/DDBJ databases">
        <title>Respiratory ammonification of nitrate coupled to the oxidation of elemental sulfur in deep-sea autotrophic thermophilic bacteria.</title>
        <authorList>
            <person name="Slobodkina G.B."/>
            <person name="Mardanov A.V."/>
            <person name="Ravin N.V."/>
            <person name="Frolova A.A."/>
            <person name="Viryasiv M.B."/>
            <person name="Chernyh N.A."/>
            <person name="Bonch-Osmolovskaya E.A."/>
            <person name="Slobodkin A.I."/>
        </authorList>
    </citation>
    <scope>NUCLEOTIDE SEQUENCE [LARGE SCALE GENOMIC DNA]</scope>
    <source>
        <strain evidence="1 2">S69</strain>
    </source>
</reference>
<sequence>MILSFKDAGTEDIFNGKKTKKARKTCQEKLWKLAIRKLELLDSVVNLHELRIPPGNCLEALKGDRLGQYSIRINDQYRICFKWQDKGPAEVEIIDYHKG</sequence>
<organism evidence="1 2">
    <name type="scientific">Dissulfuribacter thermophilus</name>
    <dbReference type="NCBI Taxonomy" id="1156395"/>
    <lineage>
        <taxon>Bacteria</taxon>
        <taxon>Pseudomonadati</taxon>
        <taxon>Thermodesulfobacteriota</taxon>
        <taxon>Dissulfuribacteria</taxon>
        <taxon>Dissulfuribacterales</taxon>
        <taxon>Dissulfuribacteraceae</taxon>
        <taxon>Dissulfuribacter</taxon>
    </lineage>
</organism>
<dbReference type="InterPro" id="IPR007711">
    <property type="entry name" value="HigB-1"/>
</dbReference>
<dbReference type="RefSeq" id="WP_067615976.1">
    <property type="nucleotide sequence ID" value="NZ_MAGO01000002.1"/>
</dbReference>
<dbReference type="STRING" id="1156395.DBT_0451"/>
<dbReference type="AlphaFoldDB" id="A0A1B9F7S2"/>
<keyword evidence="2" id="KW-1185">Reference proteome</keyword>
<evidence type="ECO:0000313" key="2">
    <source>
        <dbReference type="Proteomes" id="UP000093080"/>
    </source>
</evidence>
<dbReference type="Proteomes" id="UP000093080">
    <property type="component" value="Unassembled WGS sequence"/>
</dbReference>
<accession>A0A1B9F7S2</accession>